<dbReference type="PANTHER" id="PTHR10381">
    <property type="entry name" value="ATP-DEPENDENT CLP PROTEASE PROTEOLYTIC SUBUNIT"/>
    <property type="match status" value="1"/>
</dbReference>
<evidence type="ECO:0000313" key="4">
    <source>
        <dbReference type="EMBL" id="DAE07324.1"/>
    </source>
</evidence>
<dbReference type="GO" id="GO:0006515">
    <property type="term" value="P:protein quality control for misfolded or incompletely synthesized proteins"/>
    <property type="evidence" value="ECO:0007669"/>
    <property type="project" value="TreeGrafter"/>
</dbReference>
<dbReference type="NCBIfam" id="NF045540">
    <property type="entry name" value="scaf_prot_MCP1"/>
    <property type="match status" value="1"/>
</dbReference>
<dbReference type="GO" id="GO:0004252">
    <property type="term" value="F:serine-type endopeptidase activity"/>
    <property type="evidence" value="ECO:0007669"/>
    <property type="project" value="InterPro"/>
</dbReference>
<dbReference type="PANTHER" id="PTHR10381:SF70">
    <property type="entry name" value="ATP-DEPENDENT CLP PROTEASE PROTEOLYTIC SUBUNIT"/>
    <property type="match status" value="1"/>
</dbReference>
<accession>A0A8S5PMB2</accession>
<proteinExistence type="inferred from homology"/>
<reference evidence="4" key="1">
    <citation type="journal article" date="2021" name="Proc. Natl. Acad. Sci. U.S.A.">
        <title>A Catalog of Tens of Thousands of Viruses from Human Metagenomes Reveals Hidden Associations with Chronic Diseases.</title>
        <authorList>
            <person name="Tisza M.J."/>
            <person name="Buck C.B."/>
        </authorList>
    </citation>
    <scope>NUCLEOTIDE SEQUENCE</scope>
    <source>
        <strain evidence="4">Ct17O1</strain>
    </source>
</reference>
<name>A0A8S5PMB2_9VIRU</name>
<organism evidence="4">
    <name type="scientific">Phage sp. ct17O1</name>
    <dbReference type="NCBI Taxonomy" id="2825789"/>
    <lineage>
        <taxon>Viruses</taxon>
    </lineage>
</organism>
<sequence length="661" mass="70926">MATSTTKTNNQSWYSIKAKANDTAEISIYDEIGFWGVSAASFAQDLKSCGNNLKQINLHIHSPGGDVFDGIAIYNLLKNHPANVTVYIDGLAASMASVIAMAGNEVIMPENAMMMIHKPWGIQGGDAEDMRKYADLLDKVENTLIPAYASKTGKTPEELAEMLSAETWLTAKECVEQGFADKLAEPLVAMASIKSRKLEDFENMPKAMKNMLFKPQGNAGTAALQTTPTEPVNQAPTAPVDNTAQVQAELNKRNADIKAVFAPFGSAHSDLLVECLGDLSITAEQAKDKLLAKLGAGTTPSAAVTPYADNGNIVGDSVKQSLLARAGIDKDKANAKDNAYNAMTLRELARASLVDRGISVSGQNAMSMVGLAFTHSSSDFGQILIDVAHKSLLKGWETAAENFDQFTSRGTLTDFRAAKRVGLGDFGHLPQVGEGEEYTYGTIGDEGASVALATYGQLFTITRQAILNDDMHLLTKIPEKMGQAARATIAKLVFALLTGNAKAQDGKALFDASHKNTITNAVLDLANIDKGIQLMNGFVNARGEPLAIEPEFMLLPTSMYTRGLQLIKSASVEGADANSGIINPLRDIVTPVKSARLQAADEKSWYLINKEAIEVSYLDGIDTPYMEQQNGFTVDGVSTKVRIDAGVNVIDYRGIVKVTNK</sequence>
<dbReference type="NCBIfam" id="NF045542">
    <property type="entry name" value="Clp_rel_HeadMat"/>
    <property type="match status" value="1"/>
</dbReference>
<dbReference type="Pfam" id="PF25209">
    <property type="entry name" value="Phage_capsid_4"/>
    <property type="match status" value="1"/>
</dbReference>
<keyword evidence="2" id="KW-0963">Cytoplasm</keyword>
<dbReference type="SUPFAM" id="SSF52096">
    <property type="entry name" value="ClpP/crotonase"/>
    <property type="match status" value="1"/>
</dbReference>
<dbReference type="GO" id="GO:0009368">
    <property type="term" value="C:endopeptidase Clp complex"/>
    <property type="evidence" value="ECO:0007669"/>
    <property type="project" value="TreeGrafter"/>
</dbReference>
<dbReference type="EMBL" id="BK015448">
    <property type="protein sequence ID" value="DAE07324.1"/>
    <property type="molecule type" value="Genomic_DNA"/>
</dbReference>
<evidence type="ECO:0000256" key="1">
    <source>
        <dbReference type="ARBA" id="ARBA00007039"/>
    </source>
</evidence>
<dbReference type="PRINTS" id="PR00127">
    <property type="entry name" value="CLPPROTEASEP"/>
</dbReference>
<comment type="similarity">
    <text evidence="1">Belongs to the peptidase S14 family.</text>
</comment>
<evidence type="ECO:0000256" key="2">
    <source>
        <dbReference type="ARBA" id="ARBA00022490"/>
    </source>
</evidence>
<protein>
    <submittedName>
        <fullName evidence="4">Major capsid protein</fullName>
    </submittedName>
</protein>
<dbReference type="GO" id="GO:0004176">
    <property type="term" value="F:ATP-dependent peptidase activity"/>
    <property type="evidence" value="ECO:0007669"/>
    <property type="project" value="InterPro"/>
</dbReference>
<dbReference type="GO" id="GO:0051117">
    <property type="term" value="F:ATPase binding"/>
    <property type="evidence" value="ECO:0007669"/>
    <property type="project" value="TreeGrafter"/>
</dbReference>
<dbReference type="InterPro" id="IPR001907">
    <property type="entry name" value="ClpP"/>
</dbReference>
<evidence type="ECO:0000256" key="3">
    <source>
        <dbReference type="ARBA" id="ARBA00022801"/>
    </source>
</evidence>
<dbReference type="InterPro" id="IPR023562">
    <property type="entry name" value="ClpP/TepA"/>
</dbReference>
<dbReference type="Gene3D" id="3.90.226.10">
    <property type="entry name" value="2-enoyl-CoA Hydratase, Chain A, domain 1"/>
    <property type="match status" value="1"/>
</dbReference>
<dbReference type="CDD" id="cd07016">
    <property type="entry name" value="S14_ClpP_1"/>
    <property type="match status" value="1"/>
</dbReference>
<dbReference type="InterPro" id="IPR029045">
    <property type="entry name" value="ClpP/crotonase-like_dom_sf"/>
</dbReference>
<keyword evidence="3" id="KW-0378">Hydrolase</keyword>
<dbReference type="Pfam" id="PF00574">
    <property type="entry name" value="CLP_protease"/>
    <property type="match status" value="1"/>
</dbReference>